<dbReference type="RefSeq" id="XP_015654588.1">
    <property type="nucleotide sequence ID" value="XM_015806717.1"/>
</dbReference>
<accession>A0A0M9FUE0</accession>
<evidence type="ECO:0000313" key="2">
    <source>
        <dbReference type="EMBL" id="KPA76149.1"/>
    </source>
</evidence>
<evidence type="ECO:0000256" key="1">
    <source>
        <dbReference type="SAM" id="SignalP"/>
    </source>
</evidence>
<feature type="chain" id="PRO_5005836078" description="Secreted protein" evidence="1">
    <location>
        <begin position="22"/>
        <end position="70"/>
    </location>
</feature>
<dbReference type="VEuPathDB" id="TriTrypDB:LpyrH10_21_0510"/>
<gene>
    <name evidence="2" type="ORF">ABB37_07915</name>
</gene>
<comment type="caution">
    <text evidence="2">The sequence shown here is derived from an EMBL/GenBank/DDBJ whole genome shotgun (WGS) entry which is preliminary data.</text>
</comment>
<sequence length="70" mass="7848">MNRKLHVVLLSLSLLSSPVDLFPGKAVFFFFSHRPAPFPTPRGGNADDLSLQETPFRKVLIGSKINIKRK</sequence>
<evidence type="ECO:0008006" key="4">
    <source>
        <dbReference type="Google" id="ProtNLM"/>
    </source>
</evidence>
<dbReference type="AlphaFoldDB" id="A0A0M9FUE0"/>
<protein>
    <recommendedName>
        <fullName evidence="4">Secreted protein</fullName>
    </recommendedName>
</protein>
<dbReference type="EMBL" id="LGTL01000021">
    <property type="protein sequence ID" value="KPA76149.1"/>
    <property type="molecule type" value="Genomic_DNA"/>
</dbReference>
<keyword evidence="1" id="KW-0732">Signal</keyword>
<organism evidence="2 3">
    <name type="scientific">Leptomonas pyrrhocoris</name>
    <name type="common">Firebug parasite</name>
    <dbReference type="NCBI Taxonomy" id="157538"/>
    <lineage>
        <taxon>Eukaryota</taxon>
        <taxon>Discoba</taxon>
        <taxon>Euglenozoa</taxon>
        <taxon>Kinetoplastea</taxon>
        <taxon>Metakinetoplastina</taxon>
        <taxon>Trypanosomatida</taxon>
        <taxon>Trypanosomatidae</taxon>
        <taxon>Leishmaniinae</taxon>
        <taxon>Leptomonas</taxon>
    </lineage>
</organism>
<evidence type="ECO:0000313" key="3">
    <source>
        <dbReference type="Proteomes" id="UP000037923"/>
    </source>
</evidence>
<dbReference type="GeneID" id="26908200"/>
<name>A0A0M9FUE0_LEPPY</name>
<proteinExistence type="predicted"/>
<feature type="signal peptide" evidence="1">
    <location>
        <begin position="1"/>
        <end position="21"/>
    </location>
</feature>
<reference evidence="2 3" key="1">
    <citation type="submission" date="2015-07" db="EMBL/GenBank/DDBJ databases">
        <title>High-quality genome of monoxenous trypanosomatid Leptomonas pyrrhocoris.</title>
        <authorList>
            <person name="Flegontov P."/>
            <person name="Butenko A."/>
            <person name="Firsov S."/>
            <person name="Vlcek C."/>
            <person name="Logacheva M.D."/>
            <person name="Field M."/>
            <person name="Filatov D."/>
            <person name="Flegontova O."/>
            <person name="Gerasimov E."/>
            <person name="Jackson A.P."/>
            <person name="Kelly S."/>
            <person name="Opperdoes F."/>
            <person name="O'Reilly A."/>
            <person name="Votypka J."/>
            <person name="Yurchenko V."/>
            <person name="Lukes J."/>
        </authorList>
    </citation>
    <scope>NUCLEOTIDE SEQUENCE [LARGE SCALE GENOMIC DNA]</scope>
    <source>
        <strain evidence="2">H10</strain>
    </source>
</reference>
<dbReference type="Proteomes" id="UP000037923">
    <property type="component" value="Unassembled WGS sequence"/>
</dbReference>
<keyword evidence="3" id="KW-1185">Reference proteome</keyword>